<accession>A0A419F0H9</accession>
<dbReference type="PROSITE" id="PS51154">
    <property type="entry name" value="MACRO"/>
    <property type="match status" value="1"/>
</dbReference>
<dbReference type="SMART" id="SM00506">
    <property type="entry name" value="A1pp"/>
    <property type="match status" value="1"/>
</dbReference>
<feature type="domain" description="Macro" evidence="1">
    <location>
        <begin position="1"/>
        <end position="162"/>
    </location>
</feature>
<evidence type="ECO:0000313" key="3">
    <source>
        <dbReference type="Proteomes" id="UP000285961"/>
    </source>
</evidence>
<comment type="caution">
    <text evidence="2">The sequence shown here is derived from an EMBL/GenBank/DDBJ whole genome shotgun (WGS) entry which is preliminary data.</text>
</comment>
<dbReference type="Proteomes" id="UP000285961">
    <property type="component" value="Unassembled WGS sequence"/>
</dbReference>
<reference evidence="2 3" key="1">
    <citation type="journal article" date="2017" name="ISME J.">
        <title>Energy and carbon metabolisms in a deep terrestrial subsurface fluid microbial community.</title>
        <authorList>
            <person name="Momper L."/>
            <person name="Jungbluth S.P."/>
            <person name="Lee M.D."/>
            <person name="Amend J.P."/>
        </authorList>
    </citation>
    <scope>NUCLEOTIDE SEQUENCE [LARGE SCALE GENOMIC DNA]</scope>
    <source>
        <strain evidence="2">SURF_17</strain>
    </source>
</reference>
<dbReference type="Gene3D" id="3.40.220.10">
    <property type="entry name" value="Leucine Aminopeptidase, subunit E, domain 1"/>
    <property type="match status" value="1"/>
</dbReference>
<dbReference type="InterPro" id="IPR002589">
    <property type="entry name" value="Macro_dom"/>
</dbReference>
<sequence>MQADITTLAIDAIVNAANNHLILGSGVAGAIRTKGGPTIQEECNRIGPIKVGEAAITGAGKLPAKYVIHAASMGDEPVSERSLRDSVRNSLLKGEEAKIASIAFPAIGTGIGGFSVKRCSEIMIDLAMQHLGTKCHTVNHIIFALFEDADKMVFEETLSSKIS</sequence>
<organism evidence="2 3">
    <name type="scientific">Candidatus Abyssobacteria bacterium SURF_17</name>
    <dbReference type="NCBI Taxonomy" id="2093361"/>
    <lineage>
        <taxon>Bacteria</taxon>
        <taxon>Pseudomonadati</taxon>
        <taxon>Candidatus Hydrogenedentota</taxon>
        <taxon>Candidatus Abyssobacteria</taxon>
    </lineage>
</organism>
<evidence type="ECO:0000259" key="1">
    <source>
        <dbReference type="PROSITE" id="PS51154"/>
    </source>
</evidence>
<dbReference type="Pfam" id="PF01661">
    <property type="entry name" value="Macro"/>
    <property type="match status" value="1"/>
</dbReference>
<dbReference type="SUPFAM" id="SSF52949">
    <property type="entry name" value="Macro domain-like"/>
    <property type="match status" value="1"/>
</dbReference>
<proteinExistence type="predicted"/>
<dbReference type="InterPro" id="IPR043472">
    <property type="entry name" value="Macro_dom-like"/>
</dbReference>
<evidence type="ECO:0000313" key="2">
    <source>
        <dbReference type="EMBL" id="RJP71409.1"/>
    </source>
</evidence>
<dbReference type="PANTHER" id="PTHR11106">
    <property type="entry name" value="GANGLIOSIDE INDUCED DIFFERENTIATION ASSOCIATED PROTEIN 2-RELATED"/>
    <property type="match status" value="1"/>
</dbReference>
<name>A0A419F0H9_9BACT</name>
<gene>
    <name evidence="2" type="ORF">C4532_07550</name>
</gene>
<dbReference type="PANTHER" id="PTHR11106:SF111">
    <property type="entry name" value="MACRO DOMAIN-CONTAINING PROTEIN"/>
    <property type="match status" value="1"/>
</dbReference>
<dbReference type="AlphaFoldDB" id="A0A419F0H9"/>
<protein>
    <submittedName>
        <fullName evidence="2">Appr-1-p processing protein</fullName>
    </submittedName>
</protein>
<dbReference type="EMBL" id="QZKI01000060">
    <property type="protein sequence ID" value="RJP71409.1"/>
    <property type="molecule type" value="Genomic_DNA"/>
</dbReference>